<dbReference type="Gramene" id="ERN03341">
    <property type="protein sequence ID" value="ERN03341"/>
    <property type="gene ID" value="AMTR_s00003p00242450"/>
</dbReference>
<reference evidence="8" key="1">
    <citation type="journal article" date="2013" name="Science">
        <title>The Amborella genome and the evolution of flowering plants.</title>
        <authorList>
            <consortium name="Amborella Genome Project"/>
        </authorList>
    </citation>
    <scope>NUCLEOTIDE SEQUENCE [LARGE SCALE GENOMIC DNA]</scope>
</reference>
<dbReference type="OrthoDB" id="2016249at2759"/>
<protein>
    <recommendedName>
        <fullName evidence="9">Protein EXORDIUM-like 2</fullName>
    </recommendedName>
</protein>
<dbReference type="InterPro" id="IPR006766">
    <property type="entry name" value="EXORDIUM-like"/>
</dbReference>
<evidence type="ECO:0000256" key="5">
    <source>
        <dbReference type="ARBA" id="ARBA00023591"/>
    </source>
</evidence>
<gene>
    <name evidence="7" type="ORF">AMTR_s00003p00242450</name>
</gene>
<dbReference type="PANTHER" id="PTHR31279">
    <property type="entry name" value="PROTEIN EXORDIUM-LIKE 5"/>
    <property type="match status" value="1"/>
</dbReference>
<keyword evidence="8" id="KW-1185">Reference proteome</keyword>
<name>W1P6X2_AMBTC</name>
<organism evidence="7 8">
    <name type="scientific">Amborella trichopoda</name>
    <dbReference type="NCBI Taxonomy" id="13333"/>
    <lineage>
        <taxon>Eukaryota</taxon>
        <taxon>Viridiplantae</taxon>
        <taxon>Streptophyta</taxon>
        <taxon>Embryophyta</taxon>
        <taxon>Tracheophyta</taxon>
        <taxon>Spermatophyta</taxon>
        <taxon>Magnoliopsida</taxon>
        <taxon>Amborellales</taxon>
        <taxon>Amborellaceae</taxon>
        <taxon>Amborella</taxon>
    </lineage>
</organism>
<evidence type="ECO:0000313" key="8">
    <source>
        <dbReference type="Proteomes" id="UP000017836"/>
    </source>
</evidence>
<keyword evidence="4 6" id="KW-0732">Signal</keyword>
<evidence type="ECO:0000256" key="3">
    <source>
        <dbReference type="ARBA" id="ARBA00022525"/>
    </source>
</evidence>
<dbReference type="Proteomes" id="UP000017836">
    <property type="component" value="Unassembled WGS sequence"/>
</dbReference>
<evidence type="ECO:0000256" key="2">
    <source>
        <dbReference type="ARBA" id="ARBA00022523"/>
    </source>
</evidence>
<comment type="similarity">
    <text evidence="5">Belongs to the EXORDIUM family.</text>
</comment>
<evidence type="ECO:0000256" key="4">
    <source>
        <dbReference type="ARBA" id="ARBA00022729"/>
    </source>
</evidence>
<feature type="chain" id="PRO_5004807162" description="Protein EXORDIUM-like 2" evidence="6">
    <location>
        <begin position="20"/>
        <end position="323"/>
    </location>
</feature>
<dbReference type="OMA" id="CAWPLAK"/>
<dbReference type="EMBL" id="KI394358">
    <property type="protein sequence ID" value="ERN03341.1"/>
    <property type="molecule type" value="Genomic_DNA"/>
</dbReference>
<sequence>MALLRLFFLSLLTIVMTLGSDIPPLSLKPSSLVEGPLLKLAYHKGPLLTGDINLYLLWYGQFPLSQKSIILDFLASLSCETPNPRTNASVHSWWATLSSYEDSLGHGIRGCLTVVKQAYDEAYTLGKTVRRIDLKAIVLGAIAKGTFPLDPNKGIYIVLSSRDIGVERFCLSSCGFHEPLTRTKRAEEAIVMGWVGDSSTQCPGECAWPLAKAQYGPHMEPLKAPNGDIGGDGMVMNLGVILAGALSNPYGSGYFQGNALAPLEAGSACAGVFGLGAYPGYPGVLLKHPKTGASFNAYGVRNRTFILPALWDPKTLSCKTPLA</sequence>
<evidence type="ECO:0000313" key="7">
    <source>
        <dbReference type="EMBL" id="ERN03341.1"/>
    </source>
</evidence>
<keyword evidence="3" id="KW-0964">Secreted</keyword>
<comment type="subcellular location">
    <subcellularLocation>
        <location evidence="1">Secreted</location>
        <location evidence="1">Extracellular space</location>
        <location evidence="1">Apoplast</location>
    </subcellularLocation>
</comment>
<dbReference type="eggNOG" id="KOG0017">
    <property type="taxonomic scope" value="Eukaryota"/>
</dbReference>
<dbReference type="AlphaFoldDB" id="W1P6X2"/>
<keyword evidence="2" id="KW-0052">Apoplast</keyword>
<proteinExistence type="inferred from homology"/>
<dbReference type="Pfam" id="PF04674">
    <property type="entry name" value="Phi_1"/>
    <property type="match status" value="1"/>
</dbReference>
<dbReference type="HOGENOM" id="CLU_053777_1_0_1"/>
<accession>W1P6X2</accession>
<feature type="signal peptide" evidence="6">
    <location>
        <begin position="1"/>
        <end position="19"/>
    </location>
</feature>
<evidence type="ECO:0000256" key="1">
    <source>
        <dbReference type="ARBA" id="ARBA00004271"/>
    </source>
</evidence>
<dbReference type="PANTHER" id="PTHR31279:SF3">
    <property type="entry name" value="PROTEIN EXORDIUM-LIKE 2"/>
    <property type="match status" value="1"/>
</dbReference>
<dbReference type="GO" id="GO:0048046">
    <property type="term" value="C:apoplast"/>
    <property type="evidence" value="ECO:0007669"/>
    <property type="project" value="UniProtKB-SubCell"/>
</dbReference>
<evidence type="ECO:0000256" key="6">
    <source>
        <dbReference type="SAM" id="SignalP"/>
    </source>
</evidence>
<evidence type="ECO:0008006" key="9">
    <source>
        <dbReference type="Google" id="ProtNLM"/>
    </source>
</evidence>
<dbReference type="KEGG" id="atr:18431478"/>